<dbReference type="GO" id="GO:0005886">
    <property type="term" value="C:plasma membrane"/>
    <property type="evidence" value="ECO:0007669"/>
    <property type="project" value="UniProtKB-SubCell"/>
</dbReference>
<evidence type="ECO:0000256" key="7">
    <source>
        <dbReference type="ARBA" id="ARBA00034125"/>
    </source>
</evidence>
<evidence type="ECO:0000256" key="6">
    <source>
        <dbReference type="ARBA" id="ARBA00023136"/>
    </source>
</evidence>
<dbReference type="PANTHER" id="PTHR34390">
    <property type="entry name" value="UPF0442 PROTEIN YJJB-RELATED"/>
    <property type="match status" value="1"/>
</dbReference>
<keyword evidence="3" id="KW-0997">Cell inner membrane</keyword>
<evidence type="ECO:0000256" key="4">
    <source>
        <dbReference type="ARBA" id="ARBA00022692"/>
    </source>
</evidence>
<dbReference type="InterPro" id="IPR050539">
    <property type="entry name" value="ThrE_Dicarb/AminoAcid_Exp"/>
</dbReference>
<keyword evidence="5 8" id="KW-1133">Transmembrane helix</keyword>
<evidence type="ECO:0000256" key="5">
    <source>
        <dbReference type="ARBA" id="ARBA00022989"/>
    </source>
</evidence>
<keyword evidence="6 8" id="KW-0472">Membrane</keyword>
<keyword evidence="4 8" id="KW-0812">Transmembrane</keyword>
<protein>
    <submittedName>
        <fullName evidence="10">Uncharacterized membrane protein YjjB, DUF3815 family</fullName>
    </submittedName>
</protein>
<dbReference type="AlphaFoldDB" id="A0A1H7HY98"/>
<feature type="transmembrane region" description="Helical" evidence="8">
    <location>
        <begin position="56"/>
        <end position="73"/>
    </location>
</feature>
<reference evidence="11" key="1">
    <citation type="submission" date="2016-10" db="EMBL/GenBank/DDBJ databases">
        <authorList>
            <person name="Varghese N."/>
            <person name="Submissions S."/>
        </authorList>
    </citation>
    <scope>NUCLEOTIDE SEQUENCE [LARGE SCALE GENOMIC DNA]</scope>
    <source>
        <strain evidence="11">ACV-9</strain>
    </source>
</reference>
<dbReference type="EMBL" id="FNZX01000006">
    <property type="protein sequence ID" value="SEK53205.1"/>
    <property type="molecule type" value="Genomic_DNA"/>
</dbReference>
<accession>A0A1H7HY98</accession>
<keyword evidence="11" id="KW-1185">Reference proteome</keyword>
<feature type="transmembrane region" description="Helical" evidence="8">
    <location>
        <begin position="112"/>
        <end position="136"/>
    </location>
</feature>
<dbReference type="Proteomes" id="UP000182321">
    <property type="component" value="Unassembled WGS sequence"/>
</dbReference>
<feature type="transmembrane region" description="Helical" evidence="8">
    <location>
        <begin position="6"/>
        <end position="23"/>
    </location>
</feature>
<evidence type="ECO:0000256" key="1">
    <source>
        <dbReference type="ARBA" id="ARBA00004651"/>
    </source>
</evidence>
<comment type="similarity">
    <text evidence="7">Belongs to the ThrE exporter (TC 2.A.79) family.</text>
</comment>
<evidence type="ECO:0000256" key="3">
    <source>
        <dbReference type="ARBA" id="ARBA00022519"/>
    </source>
</evidence>
<evidence type="ECO:0000256" key="8">
    <source>
        <dbReference type="SAM" id="Phobius"/>
    </source>
</evidence>
<gene>
    <name evidence="10" type="ORF">SAMN02910377_01115</name>
</gene>
<sequence length="155" mass="16729">MIADYIIQFIVAMVATLAFAMIFSAPKSELLFCGLSGAIGWISYSLISSFLGAPTLGNMIGSLFLTLFSRSLAVKRKNPVTVYLIAGIFPLVPGAGIYYTSYYLIMNNMETFGSYGLSTIKTAGAIVMGIIFGMAFPQSWFNTVFAPSCHKSSSH</sequence>
<evidence type="ECO:0000313" key="11">
    <source>
        <dbReference type="Proteomes" id="UP000182321"/>
    </source>
</evidence>
<dbReference type="PANTHER" id="PTHR34390:SF1">
    <property type="entry name" value="SUCCINATE TRANSPORTER SUBUNIT YJJB-RELATED"/>
    <property type="match status" value="1"/>
</dbReference>
<feature type="transmembrane region" description="Helical" evidence="8">
    <location>
        <begin position="80"/>
        <end position="100"/>
    </location>
</feature>
<proteinExistence type="inferred from homology"/>
<keyword evidence="2" id="KW-1003">Cell membrane</keyword>
<dbReference type="InterPro" id="IPR024528">
    <property type="entry name" value="ThrE_2"/>
</dbReference>
<organism evidence="10 11">
    <name type="scientific">Pseudobutyrivibrio ruminis</name>
    <dbReference type="NCBI Taxonomy" id="46206"/>
    <lineage>
        <taxon>Bacteria</taxon>
        <taxon>Bacillati</taxon>
        <taxon>Bacillota</taxon>
        <taxon>Clostridia</taxon>
        <taxon>Lachnospirales</taxon>
        <taxon>Lachnospiraceae</taxon>
        <taxon>Pseudobutyrivibrio</taxon>
    </lineage>
</organism>
<evidence type="ECO:0000256" key="2">
    <source>
        <dbReference type="ARBA" id="ARBA00022475"/>
    </source>
</evidence>
<name>A0A1H7HY98_9FIRM</name>
<evidence type="ECO:0000259" key="9">
    <source>
        <dbReference type="Pfam" id="PF12821"/>
    </source>
</evidence>
<evidence type="ECO:0000313" key="10">
    <source>
        <dbReference type="EMBL" id="SEK53205.1"/>
    </source>
</evidence>
<dbReference type="RefSeq" id="WP_074790088.1">
    <property type="nucleotide sequence ID" value="NZ_FNZX01000006.1"/>
</dbReference>
<dbReference type="GO" id="GO:0015744">
    <property type="term" value="P:succinate transport"/>
    <property type="evidence" value="ECO:0007669"/>
    <property type="project" value="TreeGrafter"/>
</dbReference>
<dbReference type="Pfam" id="PF12821">
    <property type="entry name" value="ThrE_2"/>
    <property type="match status" value="1"/>
</dbReference>
<comment type="subcellular location">
    <subcellularLocation>
        <location evidence="1">Cell membrane</location>
        <topology evidence="1">Multi-pass membrane protein</topology>
    </subcellularLocation>
</comment>
<feature type="domain" description="Threonine/Serine exporter ThrE" evidence="9">
    <location>
        <begin position="8"/>
        <end position="133"/>
    </location>
</feature>